<gene>
    <name evidence="2" type="ORF">FGO68_gene9839</name>
</gene>
<feature type="transmembrane region" description="Helical" evidence="1">
    <location>
        <begin position="2071"/>
        <end position="2090"/>
    </location>
</feature>
<dbReference type="PANTHER" id="PTHR11319:SF35">
    <property type="entry name" value="OUTER MEMBRANE PROTEIN PMPC-RELATED"/>
    <property type="match status" value="1"/>
</dbReference>
<keyword evidence="3" id="KW-1185">Reference proteome</keyword>
<dbReference type="InterPro" id="IPR006626">
    <property type="entry name" value="PbH1"/>
</dbReference>
<feature type="transmembrane region" description="Helical" evidence="1">
    <location>
        <begin position="2127"/>
        <end position="2146"/>
    </location>
</feature>
<organism evidence="2 3">
    <name type="scientific">Halteria grandinella</name>
    <dbReference type="NCBI Taxonomy" id="5974"/>
    <lineage>
        <taxon>Eukaryota</taxon>
        <taxon>Sar</taxon>
        <taxon>Alveolata</taxon>
        <taxon>Ciliophora</taxon>
        <taxon>Intramacronucleata</taxon>
        <taxon>Spirotrichea</taxon>
        <taxon>Stichotrichia</taxon>
        <taxon>Sporadotrichida</taxon>
        <taxon>Halteriidae</taxon>
        <taxon>Halteria</taxon>
    </lineage>
</organism>
<feature type="transmembrane region" description="Helical" evidence="1">
    <location>
        <begin position="2021"/>
        <end position="2042"/>
    </location>
</feature>
<protein>
    <recommendedName>
        <fullName evidence="4">Transmembrane protein</fullName>
    </recommendedName>
</protein>
<dbReference type="SUPFAM" id="SSF51126">
    <property type="entry name" value="Pectin lyase-like"/>
    <property type="match status" value="3"/>
</dbReference>
<dbReference type="InterPro" id="IPR011050">
    <property type="entry name" value="Pectin_lyase_fold/virulence"/>
</dbReference>
<feature type="transmembrane region" description="Helical" evidence="1">
    <location>
        <begin position="2096"/>
        <end position="2115"/>
    </location>
</feature>
<dbReference type="SMART" id="SM00710">
    <property type="entry name" value="PbH1"/>
    <property type="match status" value="7"/>
</dbReference>
<feature type="transmembrane region" description="Helical" evidence="1">
    <location>
        <begin position="1870"/>
        <end position="1898"/>
    </location>
</feature>
<evidence type="ECO:0000256" key="1">
    <source>
        <dbReference type="SAM" id="Phobius"/>
    </source>
</evidence>
<dbReference type="Proteomes" id="UP000785679">
    <property type="component" value="Unassembled WGS sequence"/>
</dbReference>
<comment type="caution">
    <text evidence="2">The sequence shown here is derived from an EMBL/GenBank/DDBJ whole genome shotgun (WGS) entry which is preliminary data.</text>
</comment>
<proteinExistence type="predicted"/>
<keyword evidence="1" id="KW-0812">Transmembrane</keyword>
<feature type="transmembrane region" description="Helical" evidence="1">
    <location>
        <begin position="1803"/>
        <end position="1821"/>
    </location>
</feature>
<dbReference type="PANTHER" id="PTHR11319">
    <property type="entry name" value="G PROTEIN-COUPLED RECEPTOR-RELATED"/>
    <property type="match status" value="1"/>
</dbReference>
<accession>A0A8J8NHV1</accession>
<keyword evidence="1" id="KW-1133">Transmembrane helix</keyword>
<sequence length="2227" mass="250942">MLQPFFHMQLSPFINFNSKTACYTRPIQGGLFHLQVYDPLSTFTSQTKTALTIEGCEFRNFFYEMDSLVALPLYQPASQPLPFSLTLTNSTFQRFSGCGSILSNQNSLEQFTDYPLTARTDWRSYEPTYQQYTQHLKRAFMKYMLLRYYSRAPAQVFDKYVSSVQRYQQGAYQREIVIKQNTFTELNYLKKSHLENEPTRLLNQFPRVANESMRDQGFAINLGEYTIFTYLWIEGNTFKDTSMAYSCIQDINEPQNKEHNQNVLTDSSNDQFIQMHHIIRSQYTLRSLVIINNNEFRNLSTAGSIIHLEDAYDSGYTPFIIARNSFKTIHSYINANAISIIREDGSDKNQPLPDADESYQGYNWSITSAYYYQCVKGGGQIVFLQNNFNDMCGCPQVDTGAVLIGMRDSRGGTDGAISWSRGIPDQTTQYDLYSQFNQDGYKLQSQIFLDRRIEHPTIGSISLNKMSTNFTGNIYANISMGVKRIEIANSFVPRGCLISLRNLEGVDFYNDTFENIGGFTVNKSNDILNRIKNVKDSSLSYTPDALREPWYTQNRSSGLIAINGLLNFAAFGNIFKNIWLIDRVGAISLEQQQGIILILDLFYGQIYIGKDGYPPNKILNCQGFLTDQNLREGYFPYSVNASANYSDLVQYGAGSPLFAITSTFYDIRFFLVIISNTVIENCYFSSNGPLGYKSYTRTSAIITLKTGSNMQTFSRRVILSKLAIKSTTFDGAFYYFELKGDGMDINNLYVEGLGQQKYPGNAQNPLIRQIIDKERPRKGNSYAFIKIYQNNAWDEIFQIQYLPSKISDSLFKNLHSMSGGLPLIEYGLAFNTHPEVETRSLLYNITIADYTEYDMNNLDVSQVPLSSFIRVAQDQFVNLNFEIRDIHIIGAMAQNGLFDVSSNIPGIVVSNSSFVGMRGITASVLWINQDKIESLYFQEITFVGNRLSSYQDLDIVQSFKDDAKEFTQPSMLVFDTMSSVSIVNSTVSGQHFAKQAAFMEINRNTAVIMTNTIFSDMSAYQAGALSVNGNSNLYVKNCSFKDHKAIDQGVFSVNLYSTIKIETSTFQGNQAIQNGVFKFTGESYFQISRSTFSKNRAELKNSIGSIIQLGKESNITDCIISENKAYLSGGQSSEHFGRLLESVSNFAPFAIISTQFFDNEAIQGTSNLYFFDVKNALIENCDFSNKDLPVKNQPTKKLGDFVQIISNSQINIQDSQFTNGYAANGGAIYIQGEATIDIKRTKFVLNNAYKSGGAIFADSFLSLKLSDNIVFTNNYAYFGEGDSLYLYNSFLGRLILSSVTFISRSFESNFIFARDLKMLSMEDIQASIDLFTKPSFSKAAGIFLINVYSLNIQRSRFINIQGTKNGRQGGGAMIIQYLEDAQIDDIVMNDCIFENSHSSNNGGALSLIDVRSMTISNSIFKNNKASLNGGAIAFSCNSTLILLYPCNLDLKNTKFKDNHAGFEGGAIKWNYYEPTFNQVTFENNSAKEYGDDIASIAKYFVRIEKSQIGQKAYEETRKLEVTQEIQSGGSISLYFGLIDKYSNFIRTDNKSKLFAYVSKLENTNTFTPVIESETQFVAKYGVFSIENLLFVSEPNSTQSNSLKSLLKYLALNFITDGINSEIPDNEMAFETGQANLNFPLRVKVRGCVLGEQMLSNGKCKQCEAGSYLLEPSKKPQQCKNCKNEVSVCKGGATIYPREGYWRSSNLTDNFFQCLNHEACLGFVEESEIASLGLCADGYKGILCASCKTGYTLSEGSRKCLKCPSKTSNTLQLAAFIIVIVIFVIILVRSNLKSSVKIKNYLPVYLRILVNHLQLVALVGSFDFNWPEQFVTFFKGLQPLSDAQAQILAVDCFLEQDEQSDGKRPYYYKTIVLFVLPIVLILVSFAAWMLISVASSIWITIVRSNLPNQINNPEAYQGDLGSDNENAKSIINELKTPQSENSRSKDYKEEKQGIIGNAISTIIVILFLIHPTVTRGMFNMFKQDIIAIIINSCKNIEGVSRLFVDLDVICYNGVHYQMAFSLALPAIIIYSTGIPIIGLIVIFKNRMRLQRAFVKQRYGFLYNGYKKGFASYWEIFVIYRKVAIIFIQVFLVQNGKVVQALVTLIFLILLMFLVKTFEPYNKYCLNQLEFLSLFTSAASVYFCIFFITDTLDPSQLSNNLPPPSFFFYSLLTRHREANDVCNDHAPPGLLLALLALLVRIGVQGHHPLKIPSRVCIGVRVLPRAQVSD</sequence>
<evidence type="ECO:0000313" key="2">
    <source>
        <dbReference type="EMBL" id="TNV74984.1"/>
    </source>
</evidence>
<name>A0A8J8NHV1_HALGN</name>
<feature type="transmembrane region" description="Helical" evidence="1">
    <location>
        <begin position="1952"/>
        <end position="1972"/>
    </location>
</feature>
<evidence type="ECO:0008006" key="4">
    <source>
        <dbReference type="Google" id="ProtNLM"/>
    </source>
</evidence>
<evidence type="ECO:0000313" key="3">
    <source>
        <dbReference type="Proteomes" id="UP000785679"/>
    </source>
</evidence>
<feature type="transmembrane region" description="Helical" evidence="1">
    <location>
        <begin position="1770"/>
        <end position="1791"/>
    </location>
</feature>
<dbReference type="OrthoDB" id="10035969at2759"/>
<keyword evidence="1" id="KW-0472">Membrane</keyword>
<dbReference type="EMBL" id="RRYP01016534">
    <property type="protein sequence ID" value="TNV74984.1"/>
    <property type="molecule type" value="Genomic_DNA"/>
</dbReference>
<reference evidence="2" key="1">
    <citation type="submission" date="2019-06" db="EMBL/GenBank/DDBJ databases">
        <authorList>
            <person name="Zheng W."/>
        </authorList>
    </citation>
    <scope>NUCLEOTIDE SEQUENCE</scope>
    <source>
        <strain evidence="2">QDHG01</strain>
    </source>
</reference>